<reference evidence="2 3" key="1">
    <citation type="journal article" date="2017" name="Front. Microbiol.">
        <title>New Insights into the Diversity of the Genus Faecalibacterium.</title>
        <authorList>
            <person name="Benevides L."/>
            <person name="Burman S."/>
            <person name="Martin R."/>
            <person name="Robert V."/>
            <person name="Thomas M."/>
            <person name="Miquel S."/>
            <person name="Chain F."/>
            <person name="Sokol H."/>
            <person name="Bermudez-Humaran L.G."/>
            <person name="Morrison M."/>
            <person name="Langella P."/>
            <person name="Azevedo V.A."/>
            <person name="Chatel J.M."/>
            <person name="Soares S."/>
        </authorList>
    </citation>
    <scope>NUCLEOTIDE SEQUENCE [LARGE SCALE GENOMIC DNA]</scope>
    <source>
        <strain evidence="2 3">CNCM I 4644</strain>
    </source>
</reference>
<dbReference type="AlphaFoldDB" id="A0A2A7B0C1"/>
<comment type="caution">
    <text evidence="2">The sequence shown here is derived from an EMBL/GenBank/DDBJ whole genome shotgun (WGS) entry which is preliminary data.</text>
</comment>
<name>A0A2A7B0C1_9FIRM</name>
<dbReference type="EMBL" id="NMTZ01000009">
    <property type="protein sequence ID" value="PDX84748.1"/>
    <property type="molecule type" value="Genomic_DNA"/>
</dbReference>
<accession>A0A2A7B0C1</accession>
<dbReference type="PROSITE" id="PS51257">
    <property type="entry name" value="PROKAR_LIPOPROTEIN"/>
    <property type="match status" value="1"/>
</dbReference>
<dbReference type="RefSeq" id="WP_097778920.1">
    <property type="nucleotide sequence ID" value="NZ_NMTZ01000009.1"/>
</dbReference>
<evidence type="ECO:0000256" key="1">
    <source>
        <dbReference type="SAM" id="SignalP"/>
    </source>
</evidence>
<feature type="signal peptide" evidence="1">
    <location>
        <begin position="1"/>
        <end position="25"/>
    </location>
</feature>
<organism evidence="2 3">
    <name type="scientific">Faecalibacterium prausnitzii</name>
    <dbReference type="NCBI Taxonomy" id="853"/>
    <lineage>
        <taxon>Bacteria</taxon>
        <taxon>Bacillati</taxon>
        <taxon>Bacillota</taxon>
        <taxon>Clostridia</taxon>
        <taxon>Eubacteriales</taxon>
        <taxon>Oscillospiraceae</taxon>
        <taxon>Faecalibacterium</taxon>
    </lineage>
</organism>
<feature type="chain" id="PRO_5038719548" evidence="1">
    <location>
        <begin position="26"/>
        <end position="168"/>
    </location>
</feature>
<evidence type="ECO:0000313" key="3">
    <source>
        <dbReference type="Proteomes" id="UP000220480"/>
    </source>
</evidence>
<sequence>MKNLKKFVALLLAGVMAMVMLTACGGGSNAETKAKENKMIDSLKTQGVMTASENDNTLRKKTMDILNQDIADAKFSILGATFMANVHVDGQEDQYLTVTATTKYEYGKVMLSLLDFIAKEVGQKVPGADVNVKANGAWSHVCVVVQADGNKTYLAIAFQIENPAHKGK</sequence>
<proteinExistence type="predicted"/>
<gene>
    <name evidence="2" type="ORF">CGS59_03355</name>
</gene>
<dbReference type="Proteomes" id="UP000220480">
    <property type="component" value="Unassembled WGS sequence"/>
</dbReference>
<protein>
    <submittedName>
        <fullName evidence="2">Uncharacterized protein</fullName>
    </submittedName>
</protein>
<evidence type="ECO:0000313" key="2">
    <source>
        <dbReference type="EMBL" id="PDX84748.1"/>
    </source>
</evidence>
<keyword evidence="1" id="KW-0732">Signal</keyword>